<name>A0A2J6RM28_HYAVF</name>
<protein>
    <submittedName>
        <fullName evidence="2">HET-domain-containing protein</fullName>
    </submittedName>
</protein>
<dbReference type="OrthoDB" id="8300194at2759"/>
<dbReference type="PANTHER" id="PTHR33112">
    <property type="entry name" value="DOMAIN PROTEIN, PUTATIVE-RELATED"/>
    <property type="match status" value="1"/>
</dbReference>
<reference evidence="2 3" key="1">
    <citation type="submission" date="2016-04" db="EMBL/GenBank/DDBJ databases">
        <title>A degradative enzymes factory behind the ericoid mycorrhizal symbiosis.</title>
        <authorList>
            <consortium name="DOE Joint Genome Institute"/>
            <person name="Martino E."/>
            <person name="Morin E."/>
            <person name="Grelet G."/>
            <person name="Kuo A."/>
            <person name="Kohler A."/>
            <person name="Daghino S."/>
            <person name="Barry K."/>
            <person name="Choi C."/>
            <person name="Cichocki N."/>
            <person name="Clum A."/>
            <person name="Copeland A."/>
            <person name="Hainaut M."/>
            <person name="Haridas S."/>
            <person name="Labutti K."/>
            <person name="Lindquist E."/>
            <person name="Lipzen A."/>
            <person name="Khouja H.-R."/>
            <person name="Murat C."/>
            <person name="Ohm R."/>
            <person name="Olson A."/>
            <person name="Spatafora J."/>
            <person name="Veneault-Fourrey C."/>
            <person name="Henrissat B."/>
            <person name="Grigoriev I."/>
            <person name="Martin F."/>
            <person name="Perotto S."/>
        </authorList>
    </citation>
    <scope>NUCLEOTIDE SEQUENCE [LARGE SCALE GENOMIC DNA]</scope>
    <source>
        <strain evidence="2 3">F</strain>
    </source>
</reference>
<evidence type="ECO:0000259" key="1">
    <source>
        <dbReference type="Pfam" id="PF06985"/>
    </source>
</evidence>
<organism evidence="2 3">
    <name type="scientific">Hyaloscypha variabilis (strain UAMH 11265 / GT02V1 / F)</name>
    <name type="common">Meliniomyces variabilis</name>
    <dbReference type="NCBI Taxonomy" id="1149755"/>
    <lineage>
        <taxon>Eukaryota</taxon>
        <taxon>Fungi</taxon>
        <taxon>Dikarya</taxon>
        <taxon>Ascomycota</taxon>
        <taxon>Pezizomycotina</taxon>
        <taxon>Leotiomycetes</taxon>
        <taxon>Helotiales</taxon>
        <taxon>Hyaloscyphaceae</taxon>
        <taxon>Hyaloscypha</taxon>
        <taxon>Hyaloscypha variabilis</taxon>
    </lineage>
</organism>
<gene>
    <name evidence="2" type="ORF">L207DRAFT_512601</name>
</gene>
<dbReference type="Pfam" id="PF06985">
    <property type="entry name" value="HET"/>
    <property type="match status" value="1"/>
</dbReference>
<accession>A0A2J6RM28</accession>
<evidence type="ECO:0000313" key="3">
    <source>
        <dbReference type="Proteomes" id="UP000235786"/>
    </source>
</evidence>
<dbReference type="STRING" id="1149755.A0A2J6RM28"/>
<feature type="domain" description="Heterokaryon incompatibility" evidence="1">
    <location>
        <begin position="177"/>
        <end position="330"/>
    </location>
</feature>
<keyword evidence="3" id="KW-1185">Reference proteome</keyword>
<evidence type="ECO:0000313" key="2">
    <source>
        <dbReference type="EMBL" id="PMD39575.1"/>
    </source>
</evidence>
<dbReference type="Proteomes" id="UP000235786">
    <property type="component" value="Unassembled WGS sequence"/>
</dbReference>
<dbReference type="InterPro" id="IPR010730">
    <property type="entry name" value="HET"/>
</dbReference>
<dbReference type="EMBL" id="KZ613946">
    <property type="protein sequence ID" value="PMD39575.1"/>
    <property type="molecule type" value="Genomic_DNA"/>
</dbReference>
<dbReference type="AlphaFoldDB" id="A0A2J6RM28"/>
<proteinExistence type="predicted"/>
<sequence>MESGSAPYDHSVVRFSSVPLPESLASCKNRNRCLLQNLSKCAEAGCDTCRLRHIDILRTYGRENAPITEIYPQGPVLNIVEYWPRNGRIDGTAHVHLYTRTGQAKTLWPIVGVGREVDDRRRGYASVVAEWLRTCREDHPACSSNMNVPLPTRLLDVGPLESDSIRLIVTTGQKGSYIALSHCWGGGIEMRTTRDSIEARKRQILYSELPRTFQDAVTVTRDVSLRYLWIDALCIVQDDSEDWEKESGNMAAIYHNAYTVLGADKSSDSHSGFLDASPGGYHGDGELIAAVDSENSMIYARLTFFHNNPCPIFKNGLPEPLARRAWTMQEQMLASRMIHFAQKDMIWECNSALLCECMELDAQYSGSLAQNDKPTLMASPWSSSSFKTWYKIVTEVTSRDITKPQDILPCLSGLARRFQDCGAGTYLAGLWLDDLLLGLLWTGSDRCSRVTPYRAPSWSWASVCIESKIANPLYNTGGFLDENTKLNKTFARILEAKCTAKGKDPLGAVSDGYIKIAAPLLEMAHSKYRGHTNTCDLTPLGLETGSRKLTASFDSQFIPNPDENLFCLFVGELSCGAESRPFRGLVLLKRCDISGITFERIGSFNLARGEEQHFIQGVEHSVVVII</sequence>
<dbReference type="PANTHER" id="PTHR33112:SF16">
    <property type="entry name" value="HETEROKARYON INCOMPATIBILITY DOMAIN-CONTAINING PROTEIN"/>
    <property type="match status" value="1"/>
</dbReference>